<dbReference type="PRINTS" id="PR00080">
    <property type="entry name" value="SDRFAMILY"/>
</dbReference>
<organism evidence="4 5">
    <name type="scientific">Cryobacterium adonitolivorans</name>
    <dbReference type="NCBI Taxonomy" id="1259189"/>
    <lineage>
        <taxon>Bacteria</taxon>
        <taxon>Bacillati</taxon>
        <taxon>Actinomycetota</taxon>
        <taxon>Actinomycetes</taxon>
        <taxon>Micrococcales</taxon>
        <taxon>Microbacteriaceae</taxon>
        <taxon>Cryobacterium</taxon>
    </lineage>
</organism>
<evidence type="ECO:0000259" key="3">
    <source>
        <dbReference type="SMART" id="SM00822"/>
    </source>
</evidence>
<dbReference type="EMBL" id="SOFL01000036">
    <property type="protein sequence ID" value="TFC01147.1"/>
    <property type="molecule type" value="Genomic_DNA"/>
</dbReference>
<feature type="domain" description="Ketoreductase" evidence="3">
    <location>
        <begin position="13"/>
        <end position="180"/>
    </location>
</feature>
<dbReference type="Gene3D" id="3.40.50.720">
    <property type="entry name" value="NAD(P)-binding Rossmann-like Domain"/>
    <property type="match status" value="1"/>
</dbReference>
<dbReference type="PRINTS" id="PR00081">
    <property type="entry name" value="GDHRDH"/>
</dbReference>
<dbReference type="InterPro" id="IPR057326">
    <property type="entry name" value="KR_dom"/>
</dbReference>
<evidence type="ECO:0000256" key="2">
    <source>
        <dbReference type="ARBA" id="ARBA00023002"/>
    </source>
</evidence>
<comment type="similarity">
    <text evidence="1">Belongs to the short-chain dehydrogenases/reductases (SDR) family.</text>
</comment>
<dbReference type="InterPro" id="IPR020904">
    <property type="entry name" value="Sc_DH/Rdtase_CS"/>
</dbReference>
<dbReference type="InterPro" id="IPR036291">
    <property type="entry name" value="NAD(P)-bd_dom_sf"/>
</dbReference>
<reference evidence="4 5" key="1">
    <citation type="submission" date="2019-03" db="EMBL/GenBank/DDBJ databases">
        <title>Genomics of glacier-inhabiting Cryobacterium strains.</title>
        <authorList>
            <person name="Liu Q."/>
            <person name="Xin Y.-H."/>
        </authorList>
    </citation>
    <scope>NUCLEOTIDE SEQUENCE [LARGE SCALE GENOMIC DNA]</scope>
    <source>
        <strain evidence="4 5">RHLS22-1</strain>
    </source>
</reference>
<dbReference type="Proteomes" id="UP000297907">
    <property type="component" value="Unassembled WGS sequence"/>
</dbReference>
<keyword evidence="5" id="KW-1185">Reference proteome</keyword>
<evidence type="ECO:0000313" key="4">
    <source>
        <dbReference type="EMBL" id="TFC01147.1"/>
    </source>
</evidence>
<dbReference type="PANTHER" id="PTHR42760">
    <property type="entry name" value="SHORT-CHAIN DEHYDROGENASES/REDUCTASES FAMILY MEMBER"/>
    <property type="match status" value="1"/>
</dbReference>
<dbReference type="FunFam" id="3.40.50.720:FF:000084">
    <property type="entry name" value="Short-chain dehydrogenase reductase"/>
    <property type="match status" value="1"/>
</dbReference>
<comment type="caution">
    <text evidence="4">The sequence shown here is derived from an EMBL/GenBank/DDBJ whole genome shotgun (WGS) entry which is preliminary data.</text>
</comment>
<gene>
    <name evidence="4" type="ORF">E3O42_11135</name>
</gene>
<sequence>MRNVSAPFSLEDRTALVTGAGRGIGQAIALALGRAGAQLILAGRPGSSDGTRQQLQALGAEVRCIDIDLSDTAATQNFARTVAQEHDVDILVNNAGVIERGSSVDVTVESWGHVMSVNLHSPFILSQAFGERMIARGRGKIINVASLLAFQGGRTVATYAVSKHGILGLTRALANEWAQHGVQVNALAPGYIATDNTAALQADEARSSEILARIPSGRWGEAADLGGAAIFLASPASDYVTGHTLVVDGGWMSR</sequence>
<name>A0A4R8W2B5_9MICO</name>
<dbReference type="Pfam" id="PF13561">
    <property type="entry name" value="adh_short_C2"/>
    <property type="match status" value="1"/>
</dbReference>
<keyword evidence="2" id="KW-0560">Oxidoreductase</keyword>
<dbReference type="SUPFAM" id="SSF51735">
    <property type="entry name" value="NAD(P)-binding Rossmann-fold domains"/>
    <property type="match status" value="1"/>
</dbReference>
<evidence type="ECO:0000256" key="1">
    <source>
        <dbReference type="ARBA" id="ARBA00006484"/>
    </source>
</evidence>
<dbReference type="GO" id="GO:0016616">
    <property type="term" value="F:oxidoreductase activity, acting on the CH-OH group of donors, NAD or NADP as acceptor"/>
    <property type="evidence" value="ECO:0007669"/>
    <property type="project" value="TreeGrafter"/>
</dbReference>
<protein>
    <submittedName>
        <fullName evidence="4">SDR family oxidoreductase</fullName>
    </submittedName>
</protein>
<dbReference type="RefSeq" id="WP_134454125.1">
    <property type="nucleotide sequence ID" value="NZ_SOFL01000036.1"/>
</dbReference>
<dbReference type="InterPro" id="IPR002347">
    <property type="entry name" value="SDR_fam"/>
</dbReference>
<proteinExistence type="inferred from homology"/>
<accession>A0A4R8W2B5</accession>
<dbReference type="PROSITE" id="PS00061">
    <property type="entry name" value="ADH_SHORT"/>
    <property type="match status" value="1"/>
</dbReference>
<dbReference type="SMART" id="SM00822">
    <property type="entry name" value="PKS_KR"/>
    <property type="match status" value="1"/>
</dbReference>
<evidence type="ECO:0000313" key="5">
    <source>
        <dbReference type="Proteomes" id="UP000297907"/>
    </source>
</evidence>
<dbReference type="PANTHER" id="PTHR42760:SF5">
    <property type="entry name" value="2-DEHYDRO-3-DEOXY-D-GLUCONATE 5-DEHYDROGENASE"/>
    <property type="match status" value="1"/>
</dbReference>
<dbReference type="AlphaFoldDB" id="A0A4R8W2B5"/>
<dbReference type="OrthoDB" id="286404at2"/>